<keyword evidence="4" id="KW-1185">Reference proteome</keyword>
<feature type="compositionally biased region" description="Acidic residues" evidence="1">
    <location>
        <begin position="171"/>
        <end position="189"/>
    </location>
</feature>
<dbReference type="KEGG" id="pte:PTT_06855"/>
<name>E3RGD5_PYRTT</name>
<dbReference type="OrthoDB" id="5238236at2759"/>
<sequence>MDMDPYRRNELPETVRRYKAYTDQFEQWLIKTAIQREVEVAELIKTQAEKKRGKKGYRLVIEQQKSLVEAIASTNTPLKDTSELLDLSDAIRSRREVAEYHRFQNCEDDGHAYFNSNLEGFMTSLSRLVVPKMFRDEGSKEKNPGIYLLHFGGLDTVADEQNERLKKMREGEEEEEEEEEEEDVETEDDGQSRPVPAPPKKKKPDEQLMTGAETLLLMEYTLTCFLYNYNRLCLIVRDTWMAYHEGEITAVTVGPVTDLVQSHLHQDVNALVEELELRPGELSLLLNTLCKKLNAPHDHPAQVADNILEAHHVRHLLAYEGTYLFLRYDCKDAPPPPLDAEGKSKTHPAAHWMLFYDLIRKSELKLTKWDHFTEEILMHPITSRNYIPLGLQIILDVMDYARPDCRKLLYDLREHGLEVSNCIRFHVEFEDRTWANGTKPDYFTNEEVKSSNIYLATANHLLEWVQDLIREQEGSDGEKTITAGVFVTLYATLADMSMCHFNVSYHHVTIAKT</sequence>
<evidence type="ECO:0000313" key="3">
    <source>
        <dbReference type="EMBL" id="EFQ95197.1"/>
    </source>
</evidence>
<feature type="region of interest" description="Disordered" evidence="1">
    <location>
        <begin position="165"/>
        <end position="206"/>
    </location>
</feature>
<dbReference type="eggNOG" id="ENOG502RZSK">
    <property type="taxonomic scope" value="Eukaryota"/>
</dbReference>
<evidence type="ECO:0000313" key="4">
    <source>
        <dbReference type="Proteomes" id="UP000001067"/>
    </source>
</evidence>
<dbReference type="EMBL" id="GL532890">
    <property type="protein sequence ID" value="EFQ95197.1"/>
    <property type="molecule type" value="Genomic_DNA"/>
</dbReference>
<reference evidence="3 4" key="1">
    <citation type="journal article" date="2010" name="Genome Biol.">
        <title>A first genome assembly of the barley fungal pathogen Pyrenophora teres f. teres.</title>
        <authorList>
            <person name="Ellwood S.R."/>
            <person name="Liu Z."/>
            <person name="Syme R.A."/>
            <person name="Lai Z."/>
            <person name="Hane J.K."/>
            <person name="Keiper F."/>
            <person name="Moffat C.S."/>
            <person name="Oliver R.P."/>
            <person name="Friesen T.L."/>
        </authorList>
    </citation>
    <scope>NUCLEOTIDE SEQUENCE [LARGE SCALE GENOMIC DNA]</scope>
    <source>
        <strain evidence="3 4">0-1</strain>
    </source>
</reference>
<evidence type="ECO:0000256" key="1">
    <source>
        <dbReference type="SAM" id="MobiDB-lite"/>
    </source>
</evidence>
<protein>
    <recommendedName>
        <fullName evidence="2">DUF6604 domain-containing protein</fullName>
    </recommendedName>
</protein>
<organism evidence="4">
    <name type="scientific">Pyrenophora teres f. teres (strain 0-1)</name>
    <name type="common">Barley net blotch fungus</name>
    <name type="synonym">Drechslera teres f. teres</name>
    <dbReference type="NCBI Taxonomy" id="861557"/>
    <lineage>
        <taxon>Eukaryota</taxon>
        <taxon>Fungi</taxon>
        <taxon>Dikarya</taxon>
        <taxon>Ascomycota</taxon>
        <taxon>Pezizomycotina</taxon>
        <taxon>Dothideomycetes</taxon>
        <taxon>Pleosporomycetidae</taxon>
        <taxon>Pleosporales</taxon>
        <taxon>Pleosporineae</taxon>
        <taxon>Pleosporaceae</taxon>
        <taxon>Pyrenophora</taxon>
    </lineage>
</organism>
<gene>
    <name evidence="3" type="ORF">PTT_06855</name>
</gene>
<feature type="domain" description="DUF6604" evidence="2">
    <location>
        <begin position="16"/>
        <end position="264"/>
    </location>
</feature>
<dbReference type="AlphaFoldDB" id="E3RGD5"/>
<dbReference type="InterPro" id="IPR046539">
    <property type="entry name" value="DUF6604"/>
</dbReference>
<dbReference type="PANTHER" id="PTHR38795">
    <property type="entry name" value="DUF6604 DOMAIN-CONTAINING PROTEIN"/>
    <property type="match status" value="1"/>
</dbReference>
<dbReference type="Proteomes" id="UP000001067">
    <property type="component" value="Unassembled WGS sequence"/>
</dbReference>
<evidence type="ECO:0000259" key="2">
    <source>
        <dbReference type="Pfam" id="PF20253"/>
    </source>
</evidence>
<dbReference type="PANTHER" id="PTHR38795:SF1">
    <property type="entry name" value="DUF6604 DOMAIN-CONTAINING PROTEIN"/>
    <property type="match status" value="1"/>
</dbReference>
<accession>E3RGD5</accession>
<dbReference type="HOGENOM" id="CLU_531148_0_0_1"/>
<proteinExistence type="predicted"/>
<dbReference type="Pfam" id="PF20253">
    <property type="entry name" value="DUF6604"/>
    <property type="match status" value="1"/>
</dbReference>